<protein>
    <submittedName>
        <fullName evidence="3">Predicted protein</fullName>
    </submittedName>
</protein>
<proteinExistence type="evidence at transcript level"/>
<organism evidence="3">
    <name type="scientific">Hordeum vulgare subsp. vulgare</name>
    <name type="common">Domesticated barley</name>
    <dbReference type="NCBI Taxonomy" id="112509"/>
    <lineage>
        <taxon>Eukaryota</taxon>
        <taxon>Viridiplantae</taxon>
        <taxon>Streptophyta</taxon>
        <taxon>Embryophyta</taxon>
        <taxon>Tracheophyta</taxon>
        <taxon>Spermatophyta</taxon>
        <taxon>Magnoliopsida</taxon>
        <taxon>Liliopsida</taxon>
        <taxon>Poales</taxon>
        <taxon>Poaceae</taxon>
        <taxon>BOP clade</taxon>
        <taxon>Pooideae</taxon>
        <taxon>Triticodae</taxon>
        <taxon>Triticeae</taxon>
        <taxon>Hordeinae</taxon>
        <taxon>Hordeum</taxon>
    </lineage>
</organism>
<keyword evidence="2" id="KW-1133">Transmembrane helix</keyword>
<evidence type="ECO:0000256" key="1">
    <source>
        <dbReference type="SAM" id="MobiDB-lite"/>
    </source>
</evidence>
<feature type="transmembrane region" description="Helical" evidence="2">
    <location>
        <begin position="51"/>
        <end position="71"/>
    </location>
</feature>
<accession>F2E4J2</accession>
<sequence>MKQRSSGRPKTSSHTGGGNSTSLSGEQPSHRWHRGSTSTRTSSWFPSCRRYIFGSFCTILLSSLLISFLIVTNPVNAEAGPSDFKQQVDLRLQEHAKRVQAEQDGVSIGSSHKTPSLLQVVNEANRAKCVEYPPIVKEIALKEIDRHVAQLEGKNYKPEDKLPKDKCLNICDLCKERPPIAPTTEPPVVPPKSLCLGDPPVVVQYLPYTTRKVTTSVHFSTPTGGDADLFNKLPGTIGSHAELQNKILRADLPQDVIAKLLATYLYDQDEVTLNNSLQNLAKFTPFENQEPPKPVGFNTKVAIMMFVNKYYECNENPADLRDLKY</sequence>
<evidence type="ECO:0000313" key="3">
    <source>
        <dbReference type="EMBL" id="BAK02264.1"/>
    </source>
</evidence>
<keyword evidence="2" id="KW-0472">Membrane</keyword>
<evidence type="ECO:0000256" key="2">
    <source>
        <dbReference type="SAM" id="Phobius"/>
    </source>
</evidence>
<reference evidence="3" key="1">
    <citation type="journal article" date="2011" name="Plant Physiol.">
        <title>Comprehensive sequence analysis of 24,783 barley full-length cDNAs derived from 12 clone libraries.</title>
        <authorList>
            <person name="Matsumoto T."/>
            <person name="Tanaka T."/>
            <person name="Sakai H."/>
            <person name="Amano N."/>
            <person name="Kanamori H."/>
            <person name="Kurita K."/>
            <person name="Kikuta A."/>
            <person name="Kamiya K."/>
            <person name="Yamamoto M."/>
            <person name="Ikawa H."/>
            <person name="Fujii N."/>
            <person name="Hori K."/>
            <person name="Itoh T."/>
            <person name="Sato K."/>
        </authorList>
    </citation>
    <scope>NUCLEOTIDE SEQUENCE</scope>
    <source>
        <tissue evidence="3">Shoot and root</tissue>
    </source>
</reference>
<dbReference type="AlphaFoldDB" id="F2E4J2"/>
<feature type="region of interest" description="Disordered" evidence="1">
    <location>
        <begin position="1"/>
        <end position="42"/>
    </location>
</feature>
<keyword evidence="2" id="KW-0812">Transmembrane</keyword>
<name>F2E4J2_HORVV</name>
<dbReference type="EMBL" id="AK371066">
    <property type="protein sequence ID" value="BAK02264.1"/>
    <property type="molecule type" value="mRNA"/>
</dbReference>